<feature type="compositionally biased region" description="Basic and acidic residues" evidence="2">
    <location>
        <begin position="45"/>
        <end position="57"/>
    </location>
</feature>
<dbReference type="PROSITE" id="PS51082">
    <property type="entry name" value="WH2"/>
    <property type="match status" value="1"/>
</dbReference>
<keyword evidence="1" id="KW-0175">Coiled coil</keyword>
<feature type="domain" description="WH2" evidence="3">
    <location>
        <begin position="223"/>
        <end position="240"/>
    </location>
</feature>
<feature type="compositionally biased region" description="Acidic residues" evidence="2">
    <location>
        <begin position="617"/>
        <end position="646"/>
    </location>
</feature>
<feature type="compositionally biased region" description="Basic and acidic residues" evidence="2">
    <location>
        <begin position="566"/>
        <end position="580"/>
    </location>
</feature>
<reference evidence="4" key="1">
    <citation type="submission" date="2023-11" db="EMBL/GenBank/DDBJ databases">
        <title>Genome assemblies of two species of porcelain crab, Petrolisthes cinctipes and Petrolisthes manimaculis (Anomura: Porcellanidae).</title>
        <authorList>
            <person name="Angst P."/>
        </authorList>
    </citation>
    <scope>NUCLEOTIDE SEQUENCE</scope>
    <source>
        <strain evidence="4">PB745_02</strain>
        <tissue evidence="4">Gill</tissue>
    </source>
</reference>
<feature type="region of interest" description="Disordered" evidence="2">
    <location>
        <begin position="263"/>
        <end position="290"/>
    </location>
</feature>
<feature type="region of interest" description="Disordered" evidence="2">
    <location>
        <begin position="1"/>
        <end position="176"/>
    </location>
</feature>
<comment type="caution">
    <text evidence="4">The sequence shown here is derived from an EMBL/GenBank/DDBJ whole genome shotgun (WGS) entry which is preliminary data.</text>
</comment>
<dbReference type="SMART" id="SM00246">
    <property type="entry name" value="WH2"/>
    <property type="match status" value="2"/>
</dbReference>
<feature type="compositionally biased region" description="Polar residues" evidence="2">
    <location>
        <begin position="68"/>
        <end position="83"/>
    </location>
</feature>
<feature type="coiled-coil region" evidence="1">
    <location>
        <begin position="382"/>
        <end position="409"/>
    </location>
</feature>
<feature type="compositionally biased region" description="Basic and acidic residues" evidence="2">
    <location>
        <begin position="160"/>
        <end position="176"/>
    </location>
</feature>
<dbReference type="Proteomes" id="UP001292094">
    <property type="component" value="Unassembled WGS sequence"/>
</dbReference>
<feature type="compositionally biased region" description="Pro residues" evidence="2">
    <location>
        <begin position="84"/>
        <end position="111"/>
    </location>
</feature>
<feature type="compositionally biased region" description="Pro residues" evidence="2">
    <location>
        <begin position="126"/>
        <end position="146"/>
    </location>
</feature>
<feature type="compositionally biased region" description="Basic and acidic residues" evidence="2">
    <location>
        <begin position="545"/>
        <end position="559"/>
    </location>
</feature>
<feature type="compositionally biased region" description="Acidic residues" evidence="2">
    <location>
        <begin position="669"/>
        <end position="682"/>
    </location>
</feature>
<dbReference type="InterPro" id="IPR003124">
    <property type="entry name" value="WH2_dom"/>
</dbReference>
<dbReference type="AlphaFoldDB" id="A0AAE1TTR5"/>
<evidence type="ECO:0000259" key="3">
    <source>
        <dbReference type="PROSITE" id="PS51082"/>
    </source>
</evidence>
<feature type="region of interest" description="Disordered" evidence="2">
    <location>
        <begin position="608"/>
        <end position="728"/>
    </location>
</feature>
<evidence type="ECO:0000256" key="1">
    <source>
        <dbReference type="SAM" id="Coils"/>
    </source>
</evidence>
<gene>
    <name evidence="4" type="ORF">Pmani_032475</name>
</gene>
<sequence>MEEVYWWEQPDEEGEEEEEEEEGEDTQPLSSVHATQSWSGTSPVFKRDVQGHMRAEPTRISLARIRKSVSSSNLDGKKSTTPMSPQPIPAPPKTPNLKAQPPPPPPPAPPPPKKKQEGSGGGEGGAPPPPPPPPGMPPPPPPPPPGLKGKKPPPSAARRQMVDQIRKASRTRPDWNELLKNIEGGIKLKHLSPFEKTDRSDPMLPKSRGKGGKFVYDSEKPIALNELLHEIHRGVKLRKVHTNDRSKVNIKALGVKKLRRQLTVEEKDKKSPNAIENMPSSSDEEEDIDKMRDDLQATKGQLQDEIKQHKKIARENKIFKIDMESLHAEVKRLRRMLKEAGVSEPKAVSGEADEVIMPKLEKSMSKLRMREEEAAAVDFGELDNLETEINNLKSQVDAHKKQADDYALKHEELVQKLIVSENNAAEWELRGNYYEKKYKALQKEQGIELPDIETIGCQTDPAELGLLSPQPTVMSPTEEKEPRPFPMPSKSGSRRSFASSFHMMESFREEEEESEEEETEEEEDDDEEEETEEETEEEEEEDPEKAEQRAEKKRERDYKLWQNKADSVREKGEKVRDDREKLREKIRKAYREMKKERQSFLKIKEELDELGAGFKESEDEEEQEEEEEDDEEEIPREREEGEEWWLDDTTKKPKKLRKKRRRRRRTNGEEEEEDDDEEEDLYDLTTFEEPAWSESESGEKTDEEDQGDGLERRLVRLQERTKTSERRMNDIKKDNYLLKGQVDRAEDLLAVEKRRRLRLDEELHIMLSEIN</sequence>
<dbReference type="GO" id="GO:0003779">
    <property type="term" value="F:actin binding"/>
    <property type="evidence" value="ECO:0007669"/>
    <property type="project" value="InterPro"/>
</dbReference>
<feature type="compositionally biased region" description="Low complexity" evidence="2">
    <location>
        <begin position="489"/>
        <end position="501"/>
    </location>
</feature>
<feature type="compositionally biased region" description="Acidic residues" evidence="2">
    <location>
        <begin position="1"/>
        <end position="25"/>
    </location>
</feature>
<evidence type="ECO:0000256" key="2">
    <source>
        <dbReference type="SAM" id="MobiDB-lite"/>
    </source>
</evidence>
<proteinExistence type="predicted"/>
<feature type="compositionally biased region" description="Basic residues" evidence="2">
    <location>
        <begin position="652"/>
        <end position="665"/>
    </location>
</feature>
<evidence type="ECO:0000313" key="4">
    <source>
        <dbReference type="EMBL" id="KAK4294935.1"/>
    </source>
</evidence>
<feature type="compositionally biased region" description="Acidic residues" evidence="2">
    <location>
        <begin position="508"/>
        <end position="544"/>
    </location>
</feature>
<evidence type="ECO:0000313" key="5">
    <source>
        <dbReference type="Proteomes" id="UP001292094"/>
    </source>
</evidence>
<accession>A0AAE1TTR5</accession>
<protein>
    <recommendedName>
        <fullName evidence="3">WH2 domain-containing protein</fullName>
    </recommendedName>
</protein>
<feature type="region of interest" description="Disordered" evidence="2">
    <location>
        <begin position="460"/>
        <end position="580"/>
    </location>
</feature>
<feature type="region of interest" description="Disordered" evidence="2">
    <location>
        <begin position="193"/>
        <end position="215"/>
    </location>
</feature>
<dbReference type="Pfam" id="PF02205">
    <property type="entry name" value="WH2"/>
    <property type="match status" value="1"/>
</dbReference>
<organism evidence="4 5">
    <name type="scientific">Petrolisthes manimaculis</name>
    <dbReference type="NCBI Taxonomy" id="1843537"/>
    <lineage>
        <taxon>Eukaryota</taxon>
        <taxon>Metazoa</taxon>
        <taxon>Ecdysozoa</taxon>
        <taxon>Arthropoda</taxon>
        <taxon>Crustacea</taxon>
        <taxon>Multicrustacea</taxon>
        <taxon>Malacostraca</taxon>
        <taxon>Eumalacostraca</taxon>
        <taxon>Eucarida</taxon>
        <taxon>Decapoda</taxon>
        <taxon>Pleocyemata</taxon>
        <taxon>Anomura</taxon>
        <taxon>Galatheoidea</taxon>
        <taxon>Porcellanidae</taxon>
        <taxon>Petrolisthes</taxon>
    </lineage>
</organism>
<keyword evidence="5" id="KW-1185">Reference proteome</keyword>
<name>A0AAE1TTR5_9EUCA</name>
<feature type="compositionally biased region" description="Polar residues" evidence="2">
    <location>
        <begin position="27"/>
        <end position="42"/>
    </location>
</feature>
<dbReference type="EMBL" id="JAWZYT010004176">
    <property type="protein sequence ID" value="KAK4294935.1"/>
    <property type="molecule type" value="Genomic_DNA"/>
</dbReference>
<feature type="compositionally biased region" description="Basic and acidic residues" evidence="2">
    <location>
        <begin position="709"/>
        <end position="728"/>
    </location>
</feature>